<dbReference type="Proteomes" id="UP001153620">
    <property type="component" value="Chromosome 2"/>
</dbReference>
<dbReference type="GO" id="GO:0006457">
    <property type="term" value="P:protein folding"/>
    <property type="evidence" value="ECO:0007669"/>
    <property type="project" value="TreeGrafter"/>
</dbReference>
<dbReference type="InterPro" id="IPR013766">
    <property type="entry name" value="Thioredoxin_domain"/>
</dbReference>
<feature type="domain" description="Thioredoxin" evidence="2">
    <location>
        <begin position="19"/>
        <end position="139"/>
    </location>
</feature>
<dbReference type="Pfam" id="PF13848">
    <property type="entry name" value="Thioredoxin_6"/>
    <property type="match status" value="1"/>
</dbReference>
<dbReference type="InterPro" id="IPR036249">
    <property type="entry name" value="Thioredoxin-like_sf"/>
</dbReference>
<dbReference type="SUPFAM" id="SSF52833">
    <property type="entry name" value="Thioredoxin-like"/>
    <property type="match status" value="3"/>
</dbReference>
<dbReference type="PROSITE" id="PS51352">
    <property type="entry name" value="THIOREDOXIN_2"/>
    <property type="match status" value="1"/>
</dbReference>
<proteinExistence type="predicted"/>
<dbReference type="GO" id="GO:0005793">
    <property type="term" value="C:endoplasmic reticulum-Golgi intermediate compartment"/>
    <property type="evidence" value="ECO:0007669"/>
    <property type="project" value="TreeGrafter"/>
</dbReference>
<reference evidence="3" key="1">
    <citation type="submission" date="2022-01" db="EMBL/GenBank/DDBJ databases">
        <authorList>
            <person name="King R."/>
        </authorList>
    </citation>
    <scope>NUCLEOTIDE SEQUENCE</scope>
</reference>
<evidence type="ECO:0000256" key="1">
    <source>
        <dbReference type="SAM" id="MobiDB-lite"/>
    </source>
</evidence>
<evidence type="ECO:0000313" key="4">
    <source>
        <dbReference type="Proteomes" id="UP001153620"/>
    </source>
</evidence>
<dbReference type="GO" id="GO:0003756">
    <property type="term" value="F:protein disulfide isomerase activity"/>
    <property type="evidence" value="ECO:0007669"/>
    <property type="project" value="TreeGrafter"/>
</dbReference>
<dbReference type="AlphaFoldDB" id="A0A9N9WS44"/>
<dbReference type="EMBL" id="OU895878">
    <property type="protein sequence ID" value="CAG9803718.1"/>
    <property type="molecule type" value="Genomic_DNA"/>
</dbReference>
<gene>
    <name evidence="3" type="ORF">CHIRRI_LOCUS6614</name>
</gene>
<evidence type="ECO:0000313" key="3">
    <source>
        <dbReference type="EMBL" id="CAG9803718.1"/>
    </source>
</evidence>
<sequence length="413" mass="47856">MVFLKSIKIFLFNFLTIIYLFYHPVNSGALQLSNDNIEMTLASNELVVINFYADWCRFSNLLQPIFDEAADKVKEAFPEQGKVVLAKVNCDVESSVAQKFHITKYPTLKVVRNGQTAKKEYRGQRSAEAFVEYVKKQLEDPIKELVSLRDLETLDDKKRIVVGYFDRRDLPEYHIFRRVATNLKEDCHFFAGFGDVVESMHPPGQPIIVFRPDVAVSHENDETYKGNYNNIDDLSKWVQVKCVPLVREITFENAEELTEEGLPFLILFFRPGDTETVKDYKAIIENELLSEKTNVNFLIADGDRFAHPLHHLGKSQSDLPLIAIDSFRHMYLFPDFKDMYIPGRLKTFLADLYSGKLHREFHYGPDEPQNKETETPHLQHVDQKRPTNPPESTFKKLGPSKQRYTILSPRDEL</sequence>
<dbReference type="Pfam" id="PF00085">
    <property type="entry name" value="Thioredoxin"/>
    <property type="match status" value="1"/>
</dbReference>
<reference evidence="3" key="2">
    <citation type="submission" date="2022-10" db="EMBL/GenBank/DDBJ databases">
        <authorList>
            <consortium name="ENA_rothamsted_submissions"/>
            <consortium name="culmorum"/>
            <person name="King R."/>
        </authorList>
    </citation>
    <scope>NUCLEOTIDE SEQUENCE</scope>
</reference>
<name>A0A9N9WS44_9DIPT</name>
<dbReference type="PANTHER" id="PTHR46295">
    <property type="entry name" value="ENDOPLASMIC RETICULUM RESIDENT PROTEIN 44"/>
    <property type="match status" value="1"/>
</dbReference>
<feature type="compositionally biased region" description="Basic and acidic residues" evidence="1">
    <location>
        <begin position="363"/>
        <end position="385"/>
    </location>
</feature>
<protein>
    <recommendedName>
        <fullName evidence="2">Thioredoxin domain-containing protein</fullName>
    </recommendedName>
</protein>
<dbReference type="FunFam" id="3.40.30.10:FF:000074">
    <property type="entry name" value="endoplasmic reticulum resident protein 44"/>
    <property type="match status" value="1"/>
</dbReference>
<organism evidence="3 4">
    <name type="scientific">Chironomus riparius</name>
    <dbReference type="NCBI Taxonomy" id="315576"/>
    <lineage>
        <taxon>Eukaryota</taxon>
        <taxon>Metazoa</taxon>
        <taxon>Ecdysozoa</taxon>
        <taxon>Arthropoda</taxon>
        <taxon>Hexapoda</taxon>
        <taxon>Insecta</taxon>
        <taxon>Pterygota</taxon>
        <taxon>Neoptera</taxon>
        <taxon>Endopterygota</taxon>
        <taxon>Diptera</taxon>
        <taxon>Nematocera</taxon>
        <taxon>Chironomoidea</taxon>
        <taxon>Chironomidae</taxon>
        <taxon>Chironominae</taxon>
        <taxon>Chironomus</taxon>
    </lineage>
</organism>
<dbReference type="Gene3D" id="3.40.30.10">
    <property type="entry name" value="Glutaredoxin"/>
    <property type="match status" value="3"/>
</dbReference>
<feature type="region of interest" description="Disordered" evidence="1">
    <location>
        <begin position="363"/>
        <end position="413"/>
    </location>
</feature>
<evidence type="ECO:0000259" key="2">
    <source>
        <dbReference type="PROSITE" id="PS51352"/>
    </source>
</evidence>
<dbReference type="OrthoDB" id="294696at2759"/>
<dbReference type="GO" id="GO:0005789">
    <property type="term" value="C:endoplasmic reticulum membrane"/>
    <property type="evidence" value="ECO:0007669"/>
    <property type="project" value="TreeGrafter"/>
</dbReference>
<dbReference type="PANTHER" id="PTHR46295:SF1">
    <property type="entry name" value="ENDOPLASMIC RETICULUM RESIDENT PROTEIN 44"/>
    <property type="match status" value="1"/>
</dbReference>
<keyword evidence="4" id="KW-1185">Reference proteome</keyword>
<accession>A0A9N9WS44</accession>
<dbReference type="FunFam" id="3.40.30.10:FF:000051">
    <property type="entry name" value="endoplasmic reticulum resident protein 44"/>
    <property type="match status" value="1"/>
</dbReference>
<dbReference type="InterPro" id="IPR052643">
    <property type="entry name" value="ERP44"/>
</dbReference>